<feature type="transmembrane region" description="Helical" evidence="10">
    <location>
        <begin position="571"/>
        <end position="591"/>
    </location>
</feature>
<evidence type="ECO:0000256" key="8">
    <source>
        <dbReference type="ARBA" id="ARBA00023288"/>
    </source>
</evidence>
<keyword evidence="2" id="KW-1003">Cell membrane</keyword>
<dbReference type="SMART" id="SM00768">
    <property type="entry name" value="X8"/>
    <property type="match status" value="1"/>
</dbReference>
<evidence type="ECO:0000256" key="7">
    <source>
        <dbReference type="ARBA" id="ARBA00023180"/>
    </source>
</evidence>
<reference evidence="13" key="1">
    <citation type="submission" date="2023-02" db="EMBL/GenBank/DDBJ databases">
        <title>Genome of toxic invasive species Heracleum sosnowskyi carries increased number of genes despite the absence of recent whole-genome duplications.</title>
        <authorList>
            <person name="Schelkunov M."/>
            <person name="Shtratnikova V."/>
            <person name="Makarenko M."/>
            <person name="Klepikova A."/>
            <person name="Omelchenko D."/>
            <person name="Novikova G."/>
            <person name="Obukhova E."/>
            <person name="Bogdanov V."/>
            <person name="Penin A."/>
            <person name="Logacheva M."/>
        </authorList>
    </citation>
    <scope>NUCLEOTIDE SEQUENCE</scope>
    <source>
        <strain evidence="13">Hsosn_3</strain>
        <tissue evidence="13">Leaf</tissue>
    </source>
</reference>
<dbReference type="EMBL" id="JAUIZM010000007">
    <property type="protein sequence ID" value="KAK1374093.1"/>
    <property type="molecule type" value="Genomic_DNA"/>
</dbReference>
<name>A0AAD8HW64_9APIA</name>
<evidence type="ECO:0000256" key="3">
    <source>
        <dbReference type="ARBA" id="ARBA00022622"/>
    </source>
</evidence>
<keyword evidence="10" id="KW-1133">Transmembrane helix</keyword>
<evidence type="ECO:0000256" key="9">
    <source>
        <dbReference type="SAM" id="MobiDB-lite"/>
    </source>
</evidence>
<evidence type="ECO:0000256" key="4">
    <source>
        <dbReference type="ARBA" id="ARBA00022729"/>
    </source>
</evidence>
<keyword evidence="3" id="KW-0336">GPI-anchor</keyword>
<proteinExistence type="predicted"/>
<evidence type="ECO:0000256" key="11">
    <source>
        <dbReference type="SAM" id="SignalP"/>
    </source>
</evidence>
<feature type="compositionally biased region" description="Pro residues" evidence="9">
    <location>
        <begin position="480"/>
        <end position="510"/>
    </location>
</feature>
<dbReference type="InterPro" id="IPR012946">
    <property type="entry name" value="X8"/>
</dbReference>
<comment type="caution">
    <text evidence="13">The sequence shown here is derived from an EMBL/GenBank/DDBJ whole genome shotgun (WGS) entry which is preliminary data.</text>
</comment>
<feature type="region of interest" description="Disordered" evidence="9">
    <location>
        <begin position="330"/>
        <end position="350"/>
    </location>
</feature>
<keyword evidence="7" id="KW-0325">Glycoprotein</keyword>
<evidence type="ECO:0000313" key="14">
    <source>
        <dbReference type="Proteomes" id="UP001237642"/>
    </source>
</evidence>
<sequence length="593" mass="63000">MARKASICLFIYLLSLLLGSSSGTLSSEEIFQDRYACHRLAKNLRNHRPSAISWLKTLTSVPHVKIKTIVLSASSSHRLATLLSTLKSIHSILGGFNLQTRVKVSFSLSLAFLENSNKKQERYLRKAFQFISRTRSFVIVEVNHDDKLIMGDSLVESVLKRVNLMTSVVLCNHVSLVLIVKSSFLSEKEVAEFYCNVPGSLKRVTEIRDQRIVGLFEELSLKKDFKKTEFVREEGQMFQGYHRQLLSNLNTKTSQHDLVYPPTTTFPTTPVTNPVTTPTFNPVTAPVTVPPDNAPGIVTVPGMNPITVTPMPPSTPVPQPNTDPVNSPLPITNPVTTPSTNPGTQPVTNPVTTYPAPSTGVPVTTPVINPVTPPATGNAPALPGQSWCVAKSGAPQTALQSALDYACGTGVADCSVIQQSGSCYNPNTLQNHASYAFNSYYQKKPAPTSCDFGGAATITNTNPSAGSCIYPSSSSSPSSIPTPVPTPVSPTPVSPVPESPMPESPTPETPTPSTAANGGGAIPGSGSPPAVSNANNPPPSTPIGFGDIPPSAFGENPPPSMNSTTSMSIHVQPFIGCIILVTSIVTGKLLLNI</sequence>
<dbReference type="GO" id="GO:0005886">
    <property type="term" value="C:plasma membrane"/>
    <property type="evidence" value="ECO:0007669"/>
    <property type="project" value="UniProtKB-SubCell"/>
</dbReference>
<dbReference type="Proteomes" id="UP001237642">
    <property type="component" value="Unassembled WGS sequence"/>
</dbReference>
<dbReference type="InterPro" id="IPR044788">
    <property type="entry name" value="X8_dom_prot"/>
</dbReference>
<dbReference type="Gene3D" id="1.20.58.1040">
    <property type="match status" value="1"/>
</dbReference>
<dbReference type="AlphaFoldDB" id="A0AAD8HW64"/>
<feature type="chain" id="PRO_5042109415" evidence="11">
    <location>
        <begin position="24"/>
        <end position="593"/>
    </location>
</feature>
<dbReference type="FunFam" id="1.20.58.1040:FF:000001">
    <property type="entry name" value="Glucan endo-1,3-beta-glucosidase 4"/>
    <property type="match status" value="1"/>
</dbReference>
<keyword evidence="10" id="KW-0812">Transmembrane</keyword>
<dbReference type="Pfam" id="PF07983">
    <property type="entry name" value="X8"/>
    <property type="match status" value="1"/>
</dbReference>
<dbReference type="PANTHER" id="PTHR31044:SF120">
    <property type="entry name" value="CARBOHYDRATE-BINDING X8 DOMAIN SUPERFAMILY PROTEIN"/>
    <property type="match status" value="1"/>
</dbReference>
<keyword evidence="14" id="KW-1185">Reference proteome</keyword>
<dbReference type="GO" id="GO:0098552">
    <property type="term" value="C:side of membrane"/>
    <property type="evidence" value="ECO:0007669"/>
    <property type="project" value="UniProtKB-KW"/>
</dbReference>
<dbReference type="PANTHER" id="PTHR31044">
    <property type="entry name" value="BETA-1,3 GLUCANASE"/>
    <property type="match status" value="1"/>
</dbReference>
<feature type="signal peptide" evidence="11">
    <location>
        <begin position="1"/>
        <end position="23"/>
    </location>
</feature>
<organism evidence="13 14">
    <name type="scientific">Heracleum sosnowskyi</name>
    <dbReference type="NCBI Taxonomy" id="360622"/>
    <lineage>
        <taxon>Eukaryota</taxon>
        <taxon>Viridiplantae</taxon>
        <taxon>Streptophyta</taxon>
        <taxon>Embryophyta</taxon>
        <taxon>Tracheophyta</taxon>
        <taxon>Spermatophyta</taxon>
        <taxon>Magnoliopsida</taxon>
        <taxon>eudicotyledons</taxon>
        <taxon>Gunneridae</taxon>
        <taxon>Pentapetalae</taxon>
        <taxon>asterids</taxon>
        <taxon>campanulids</taxon>
        <taxon>Apiales</taxon>
        <taxon>Apiaceae</taxon>
        <taxon>Apioideae</taxon>
        <taxon>apioid superclade</taxon>
        <taxon>Tordylieae</taxon>
        <taxon>Tordyliinae</taxon>
        <taxon>Heracleum</taxon>
    </lineage>
</organism>
<evidence type="ECO:0000256" key="10">
    <source>
        <dbReference type="SAM" id="Phobius"/>
    </source>
</evidence>
<evidence type="ECO:0000256" key="5">
    <source>
        <dbReference type="ARBA" id="ARBA00023136"/>
    </source>
</evidence>
<comment type="subcellular location">
    <subcellularLocation>
        <location evidence="1">Cell membrane</location>
        <topology evidence="1">Lipid-anchor</topology>
        <topology evidence="1">GPI-anchor</topology>
    </subcellularLocation>
</comment>
<evidence type="ECO:0000256" key="2">
    <source>
        <dbReference type="ARBA" id="ARBA00022475"/>
    </source>
</evidence>
<reference evidence="13" key="2">
    <citation type="submission" date="2023-05" db="EMBL/GenBank/DDBJ databases">
        <authorList>
            <person name="Schelkunov M.I."/>
        </authorList>
    </citation>
    <scope>NUCLEOTIDE SEQUENCE</scope>
    <source>
        <strain evidence="13">Hsosn_3</strain>
        <tissue evidence="13">Leaf</tissue>
    </source>
</reference>
<evidence type="ECO:0000256" key="6">
    <source>
        <dbReference type="ARBA" id="ARBA00023157"/>
    </source>
</evidence>
<keyword evidence="5 10" id="KW-0472">Membrane</keyword>
<dbReference type="Gene3D" id="3.20.20.80">
    <property type="entry name" value="Glycosidases"/>
    <property type="match status" value="1"/>
</dbReference>
<keyword evidence="4 11" id="KW-0732">Signal</keyword>
<evidence type="ECO:0000256" key="1">
    <source>
        <dbReference type="ARBA" id="ARBA00004609"/>
    </source>
</evidence>
<feature type="domain" description="X8" evidence="12">
    <location>
        <begin position="386"/>
        <end position="470"/>
    </location>
</feature>
<keyword evidence="8" id="KW-0449">Lipoprotein</keyword>
<dbReference type="GO" id="GO:0009506">
    <property type="term" value="C:plasmodesma"/>
    <property type="evidence" value="ECO:0007669"/>
    <property type="project" value="UniProtKB-ARBA"/>
</dbReference>
<keyword evidence="6" id="KW-1015">Disulfide bond</keyword>
<feature type="region of interest" description="Disordered" evidence="9">
    <location>
        <begin position="468"/>
        <end position="561"/>
    </location>
</feature>
<feature type="compositionally biased region" description="Low complexity" evidence="9">
    <location>
        <begin position="524"/>
        <end position="535"/>
    </location>
</feature>
<evidence type="ECO:0000259" key="12">
    <source>
        <dbReference type="SMART" id="SM00768"/>
    </source>
</evidence>
<accession>A0AAD8HW64</accession>
<gene>
    <name evidence="13" type="ORF">POM88_030286</name>
</gene>
<evidence type="ECO:0000313" key="13">
    <source>
        <dbReference type="EMBL" id="KAK1374093.1"/>
    </source>
</evidence>
<protein>
    <submittedName>
        <fullName evidence="13">X8 domain-containing protein</fullName>
    </submittedName>
</protein>